<dbReference type="InterPro" id="IPR029058">
    <property type="entry name" value="AB_hydrolase_fold"/>
</dbReference>
<dbReference type="InterPro" id="IPR050266">
    <property type="entry name" value="AB_hydrolase_sf"/>
</dbReference>
<evidence type="ECO:0000313" key="3">
    <source>
        <dbReference type="Proteomes" id="UP000317573"/>
    </source>
</evidence>
<evidence type="ECO:0000313" key="2">
    <source>
        <dbReference type="EMBL" id="TWH17727.1"/>
    </source>
</evidence>
<dbReference type="GO" id="GO:0003824">
    <property type="term" value="F:catalytic activity"/>
    <property type="evidence" value="ECO:0007669"/>
    <property type="project" value="UniProtKB-ARBA"/>
</dbReference>
<dbReference type="Pfam" id="PF12697">
    <property type="entry name" value="Abhydrolase_6"/>
    <property type="match status" value="1"/>
</dbReference>
<dbReference type="AlphaFoldDB" id="A0A562E7F0"/>
<dbReference type="RefSeq" id="WP_037191231.1">
    <property type="nucleotide sequence ID" value="NZ_VLJT01000015.1"/>
</dbReference>
<dbReference type="PANTHER" id="PTHR43798">
    <property type="entry name" value="MONOACYLGLYCEROL LIPASE"/>
    <property type="match status" value="1"/>
</dbReference>
<dbReference type="PANTHER" id="PTHR43798:SF33">
    <property type="entry name" value="HYDROLASE, PUTATIVE (AFU_ORTHOLOGUE AFUA_2G14860)-RELATED"/>
    <property type="match status" value="1"/>
</dbReference>
<comment type="caution">
    <text evidence="2">The sequence shown here is derived from an EMBL/GenBank/DDBJ whole genome shotgun (WGS) entry which is preliminary data.</text>
</comment>
<dbReference type="Gene3D" id="3.40.50.1820">
    <property type="entry name" value="alpha/beta hydrolase"/>
    <property type="match status" value="1"/>
</dbReference>
<feature type="domain" description="AB hydrolase-1" evidence="1">
    <location>
        <begin position="58"/>
        <end position="282"/>
    </location>
</feature>
<gene>
    <name evidence="2" type="ORF">L618_001800000180</name>
</gene>
<dbReference type="Proteomes" id="UP000317573">
    <property type="component" value="Unassembled WGS sequence"/>
</dbReference>
<dbReference type="GO" id="GO:0016020">
    <property type="term" value="C:membrane"/>
    <property type="evidence" value="ECO:0007669"/>
    <property type="project" value="TreeGrafter"/>
</dbReference>
<dbReference type="SUPFAM" id="SSF53474">
    <property type="entry name" value="alpha/beta-Hydrolases"/>
    <property type="match status" value="1"/>
</dbReference>
<reference evidence="2 3" key="1">
    <citation type="submission" date="2019-07" db="EMBL/GenBank/DDBJ databases">
        <title>Genome sequencing of lignin-degrading bacterial isolates.</title>
        <authorList>
            <person name="Gladden J."/>
        </authorList>
    </citation>
    <scope>NUCLEOTIDE SEQUENCE [LARGE SCALE GENOMIC DNA]</scope>
    <source>
        <strain evidence="2 3">J45</strain>
    </source>
</reference>
<accession>A0A562E7F0</accession>
<name>A0A562E7F0_RHORH</name>
<dbReference type="EMBL" id="VLJT01000015">
    <property type="protein sequence ID" value="TWH17727.1"/>
    <property type="molecule type" value="Genomic_DNA"/>
</dbReference>
<dbReference type="PRINTS" id="PR00111">
    <property type="entry name" value="ABHYDROLASE"/>
</dbReference>
<protein>
    <submittedName>
        <fullName evidence="2">Pimeloyl-ACP methyl ester carboxylesterase</fullName>
    </submittedName>
</protein>
<proteinExistence type="predicted"/>
<sequence>MLRSPRTSFAESDEGRAFHAAYDALLVKWPPGTVIHDLDSRFGTTRVTEYGPPDAPPVLLLPGAGATSMVWFATAAALGETHRVLAVDIIGDVGRSVAGGDPVRSVDDLLEWLGSVADALGATRCALVGHSYGAMIALAAAVRTPERVDRLVLLDPNSCFAGMRFGYLLRALPVLVRPTAARERAFLEWETGGAQLDPGWVTLMALGAAHFPTSKTIVPRRPSPEVLGRCTADVTVMLAPFGRVHDPDRVARAARQALPSCRVVTLTAGTHHTLPMYPSDEVDAVLRDALGAGEPVDPNCDPDHRQA</sequence>
<organism evidence="2 3">
    <name type="scientific">Rhodococcus rhodochrous J45</name>
    <dbReference type="NCBI Taxonomy" id="935266"/>
    <lineage>
        <taxon>Bacteria</taxon>
        <taxon>Bacillati</taxon>
        <taxon>Actinomycetota</taxon>
        <taxon>Actinomycetes</taxon>
        <taxon>Mycobacteriales</taxon>
        <taxon>Nocardiaceae</taxon>
        <taxon>Rhodococcus</taxon>
    </lineage>
</organism>
<dbReference type="InterPro" id="IPR000073">
    <property type="entry name" value="AB_hydrolase_1"/>
</dbReference>
<evidence type="ECO:0000259" key="1">
    <source>
        <dbReference type="Pfam" id="PF12697"/>
    </source>
</evidence>